<evidence type="ECO:0000313" key="2">
    <source>
        <dbReference type="EMBL" id="MDR6537720.1"/>
    </source>
</evidence>
<feature type="compositionally biased region" description="Basic and acidic residues" evidence="1">
    <location>
        <begin position="114"/>
        <end position="130"/>
    </location>
</feature>
<comment type="caution">
    <text evidence="2">The sequence shown here is derived from an EMBL/GenBank/DDBJ whole genome shotgun (WGS) entry which is preliminary data.</text>
</comment>
<dbReference type="EMBL" id="JAVDRF010000007">
    <property type="protein sequence ID" value="MDR6537720.1"/>
    <property type="molecule type" value="Genomic_DNA"/>
</dbReference>
<accession>A0ABU1NI72</accession>
<protein>
    <submittedName>
        <fullName evidence="2">Uncharacterized protein</fullName>
    </submittedName>
</protein>
<evidence type="ECO:0000256" key="1">
    <source>
        <dbReference type="SAM" id="MobiDB-lite"/>
    </source>
</evidence>
<feature type="region of interest" description="Disordered" evidence="1">
    <location>
        <begin position="1"/>
        <end position="54"/>
    </location>
</feature>
<gene>
    <name evidence="2" type="ORF">J2739_003501</name>
</gene>
<reference evidence="2 3" key="1">
    <citation type="submission" date="2023-07" db="EMBL/GenBank/DDBJ databases">
        <title>Sorghum-associated microbial communities from plants grown in Nebraska, USA.</title>
        <authorList>
            <person name="Schachtman D."/>
        </authorList>
    </citation>
    <scope>NUCLEOTIDE SEQUENCE [LARGE SCALE GENOMIC DNA]</scope>
    <source>
        <strain evidence="2 3">DS1781</strain>
    </source>
</reference>
<dbReference type="RefSeq" id="WP_309903851.1">
    <property type="nucleotide sequence ID" value="NZ_JAVDRF010000007.1"/>
</dbReference>
<feature type="region of interest" description="Disordered" evidence="1">
    <location>
        <begin position="89"/>
        <end position="130"/>
    </location>
</feature>
<feature type="compositionally biased region" description="Polar residues" evidence="1">
    <location>
        <begin position="22"/>
        <end position="37"/>
    </location>
</feature>
<keyword evidence="3" id="KW-1185">Reference proteome</keyword>
<name>A0ABU1NI72_9BURK</name>
<dbReference type="Proteomes" id="UP001184230">
    <property type="component" value="Unassembled WGS sequence"/>
</dbReference>
<organism evidence="2 3">
    <name type="scientific">Variovorax soli</name>
    <dbReference type="NCBI Taxonomy" id="376815"/>
    <lineage>
        <taxon>Bacteria</taxon>
        <taxon>Pseudomonadati</taxon>
        <taxon>Pseudomonadota</taxon>
        <taxon>Betaproteobacteria</taxon>
        <taxon>Burkholderiales</taxon>
        <taxon>Comamonadaceae</taxon>
        <taxon>Variovorax</taxon>
    </lineage>
</organism>
<proteinExistence type="predicted"/>
<evidence type="ECO:0000313" key="3">
    <source>
        <dbReference type="Proteomes" id="UP001184230"/>
    </source>
</evidence>
<sequence length="498" mass="55433">MEFNSKVPQKYYSSGPAASPEGKQNQENSESSFQRTIPKQKGAPNKLLAQRFKAPEVKADPIINRMDELNVELQELNFWADNILQNEGQVNSDSAEESSDSGGANVLKSSVCADKGEEPRPDPQNERMEADRDVRVATTDGGFYKANARPSDRRKLMNVITKRTPSRSTPRRGIELPSVDSRLLSPLDRKRRAFANKKTQEAEQHLIRKNLPPGLIFDTDGNINGKYSFTKFSSPGKERIMLEDVFSDRMTQFLNPGSTKILPPKPVAGVTVIDPCAADFHRLNYEFVTREGKMKELPWPDDQQAEQYRTGINKPDLAIKTCKEHLRASQIATSLQEFVKNDNASEEENGRAALVLSAVLAQQTSMLLVNVVYGPTSPLKMLSSQSTAEVGRAMTIKDRRGEEHHVDVKAFGATVFTLSSDGDNFKVAVDFPWFAEAREGREAELPLHKNGVISVHTRAEILVDAEKARAGILSVRFLNGIQAEYSGRLNFELNQTAV</sequence>